<organism evidence="5">
    <name type="scientific">Anisakis simplex</name>
    <name type="common">Herring worm</name>
    <dbReference type="NCBI Taxonomy" id="6269"/>
    <lineage>
        <taxon>Eukaryota</taxon>
        <taxon>Metazoa</taxon>
        <taxon>Ecdysozoa</taxon>
        <taxon>Nematoda</taxon>
        <taxon>Chromadorea</taxon>
        <taxon>Rhabditida</taxon>
        <taxon>Spirurina</taxon>
        <taxon>Ascaridomorpha</taxon>
        <taxon>Ascaridoidea</taxon>
        <taxon>Anisakidae</taxon>
        <taxon>Anisakis</taxon>
        <taxon>Anisakis simplex complex</taxon>
    </lineage>
</organism>
<proteinExistence type="predicted"/>
<accession>A0A0M3JVA6</accession>
<feature type="compositionally biased region" description="Polar residues" evidence="1">
    <location>
        <begin position="177"/>
        <end position="207"/>
    </location>
</feature>
<dbReference type="SUPFAM" id="SSF48371">
    <property type="entry name" value="ARM repeat"/>
    <property type="match status" value="1"/>
</dbReference>
<gene>
    <name evidence="3" type="ORF">ASIM_LOCUS11620</name>
</gene>
<dbReference type="OrthoDB" id="5796379at2759"/>
<dbReference type="InterPro" id="IPR011989">
    <property type="entry name" value="ARM-like"/>
</dbReference>
<dbReference type="EMBL" id="UYRR01031087">
    <property type="protein sequence ID" value="VDK45459.1"/>
    <property type="molecule type" value="Genomic_DNA"/>
</dbReference>
<evidence type="ECO:0000256" key="1">
    <source>
        <dbReference type="SAM" id="MobiDB-lite"/>
    </source>
</evidence>
<dbReference type="AlphaFoldDB" id="A0A0M3JVA6"/>
<feature type="compositionally biased region" description="Polar residues" evidence="1">
    <location>
        <begin position="215"/>
        <end position="224"/>
    </location>
</feature>
<dbReference type="GO" id="GO:0045179">
    <property type="term" value="C:apical cortex"/>
    <property type="evidence" value="ECO:0007669"/>
    <property type="project" value="TreeGrafter"/>
</dbReference>
<dbReference type="GO" id="GO:0045176">
    <property type="term" value="P:apical protein localization"/>
    <property type="evidence" value="ECO:0007669"/>
    <property type="project" value="TreeGrafter"/>
</dbReference>
<dbReference type="Proteomes" id="UP000267096">
    <property type="component" value="Unassembled WGS sequence"/>
</dbReference>
<name>A0A0M3JVA6_ANISI</name>
<feature type="domain" description="Protein inscuteable homologue C-terminal" evidence="2">
    <location>
        <begin position="369"/>
        <end position="597"/>
    </location>
</feature>
<dbReference type="Gene3D" id="1.25.10.10">
    <property type="entry name" value="Leucine-rich Repeat Variant"/>
    <property type="match status" value="1"/>
</dbReference>
<evidence type="ECO:0000313" key="3">
    <source>
        <dbReference type="EMBL" id="VDK45459.1"/>
    </source>
</evidence>
<dbReference type="InterPro" id="IPR016024">
    <property type="entry name" value="ARM-type_fold"/>
</dbReference>
<reference evidence="5" key="1">
    <citation type="submission" date="2017-02" db="UniProtKB">
        <authorList>
            <consortium name="WormBaseParasite"/>
        </authorList>
    </citation>
    <scope>IDENTIFICATION</scope>
</reference>
<keyword evidence="4" id="KW-1185">Reference proteome</keyword>
<dbReference type="InterPro" id="IPR039921">
    <property type="entry name" value="Inscuteable"/>
</dbReference>
<dbReference type="GO" id="GO:0008093">
    <property type="term" value="F:cytoskeletal anchor activity"/>
    <property type="evidence" value="ECO:0007669"/>
    <property type="project" value="TreeGrafter"/>
</dbReference>
<protein>
    <submittedName>
        <fullName evidence="5">Insc_C domain-containing protein</fullName>
    </submittedName>
</protein>
<dbReference type="Pfam" id="PF19427">
    <property type="entry name" value="Insc_C"/>
    <property type="match status" value="1"/>
</dbReference>
<dbReference type="GO" id="GO:0000132">
    <property type="term" value="P:establishment of mitotic spindle orientation"/>
    <property type="evidence" value="ECO:0007669"/>
    <property type="project" value="TreeGrafter"/>
</dbReference>
<dbReference type="GO" id="GO:0009786">
    <property type="term" value="P:regulation of asymmetric cell division"/>
    <property type="evidence" value="ECO:0007669"/>
    <property type="project" value="TreeGrafter"/>
</dbReference>
<evidence type="ECO:0000313" key="5">
    <source>
        <dbReference type="WBParaSite" id="ASIM_0001215401-mRNA-1"/>
    </source>
</evidence>
<dbReference type="WBParaSite" id="ASIM_0001215401-mRNA-1">
    <property type="protein sequence ID" value="ASIM_0001215401-mRNA-1"/>
    <property type="gene ID" value="ASIM_0001215401"/>
</dbReference>
<reference evidence="3 4" key="2">
    <citation type="submission" date="2018-11" db="EMBL/GenBank/DDBJ databases">
        <authorList>
            <consortium name="Pathogen Informatics"/>
        </authorList>
    </citation>
    <scope>NUCLEOTIDE SEQUENCE [LARGE SCALE GENOMIC DNA]</scope>
</reference>
<evidence type="ECO:0000259" key="2">
    <source>
        <dbReference type="Pfam" id="PF19427"/>
    </source>
</evidence>
<dbReference type="GO" id="GO:0008356">
    <property type="term" value="P:asymmetric cell division"/>
    <property type="evidence" value="ECO:0007669"/>
    <property type="project" value="InterPro"/>
</dbReference>
<feature type="region of interest" description="Disordered" evidence="1">
    <location>
        <begin position="177"/>
        <end position="224"/>
    </location>
</feature>
<dbReference type="PANTHER" id="PTHR21386">
    <property type="entry name" value="INSCUTEABLE"/>
    <property type="match status" value="1"/>
</dbReference>
<dbReference type="InterPro" id="IPR045789">
    <property type="entry name" value="Insc_C"/>
</dbReference>
<dbReference type="PANTHER" id="PTHR21386:SF0">
    <property type="entry name" value="PROTEIN INSCUTEABLE HOMOLOG"/>
    <property type="match status" value="1"/>
</dbReference>
<sequence>MKNNSEAATSVPVALAKPLRCIARMTSLGYSRVMTASTPNDTDLCDQHTLIQHYKPKTVKIEPHPSSRTRRPMSSVMSGEVLLRAYAAANRFTNETNPLEGQNNKSSSLTCTVDVSIADTTLSGSEGSLLNTGIINLSQEQHESKVQSAETMLLKRITAAASQILIPSYTHRSPIANNAPTTSVEMSSASPKFADSGSNSSVDSGQESVKRRSQSRSPQKTWMNPSPNVCYVRNSLPSYARIASMLDHVLRTSSAINSLLNLANDSQSSRELIAKTRIFIHVVEASPCRCIFEIQASDHSFFIASNIAVMKELITNLISQYVSMDHTVTVTSHFIASLRWFMEDILAIFARIISHFLNECVNKDRLLVIALEHLIHLMLFGNVICMEVVQTGGIEAMIAFTVMPATPSDTLRLLLRALAILCGIPDGAARMLSLEGLDTVIHILCTCSTACAVEAAGVLTQLTNPKNALAKLSVSCAHIIARLLDVIDECSTAESLLLSSAALANVSMQQQTFTDNLYQHNAVLRLIAALKRPGCSTIFVHEQFIVIFSRLAAKGYEEALIVQGAIPILLSMLNLSDPSHAEYCRRIRYRTAVCLQMIASKGIGLKALYKNNG</sequence>
<evidence type="ECO:0000313" key="4">
    <source>
        <dbReference type="Proteomes" id="UP000267096"/>
    </source>
</evidence>